<feature type="compositionally biased region" description="Basic and acidic residues" evidence="1">
    <location>
        <begin position="123"/>
        <end position="134"/>
    </location>
</feature>
<protein>
    <submittedName>
        <fullName evidence="2">Uncharacterized protein</fullName>
    </submittedName>
</protein>
<dbReference type="Proteomes" id="UP001054821">
    <property type="component" value="Chromosome 8"/>
</dbReference>
<evidence type="ECO:0000313" key="2">
    <source>
        <dbReference type="EMBL" id="KAI5315185.1"/>
    </source>
</evidence>
<dbReference type="EMBL" id="JAJFAZ020000008">
    <property type="protein sequence ID" value="KAI5315185.1"/>
    <property type="molecule type" value="Genomic_DNA"/>
</dbReference>
<comment type="caution">
    <text evidence="2">The sequence shown here is derived from an EMBL/GenBank/DDBJ whole genome shotgun (WGS) entry which is preliminary data.</text>
</comment>
<reference evidence="2 3" key="1">
    <citation type="journal article" date="2022" name="G3 (Bethesda)">
        <title>Whole-genome sequence and methylome profiling of the almond [Prunus dulcis (Mill.) D.A. Webb] cultivar 'Nonpareil'.</title>
        <authorList>
            <person name="D'Amico-Willman K.M."/>
            <person name="Ouma W.Z."/>
            <person name="Meulia T."/>
            <person name="Sideli G.M."/>
            <person name="Gradziel T.M."/>
            <person name="Fresnedo-Ramirez J."/>
        </authorList>
    </citation>
    <scope>NUCLEOTIDE SEQUENCE [LARGE SCALE GENOMIC DNA]</scope>
    <source>
        <strain evidence="2">Clone GOH B32 T37-40</strain>
    </source>
</reference>
<evidence type="ECO:0000256" key="1">
    <source>
        <dbReference type="SAM" id="MobiDB-lite"/>
    </source>
</evidence>
<dbReference type="AlphaFoldDB" id="A0AAD4UYG9"/>
<name>A0AAD4UYG9_PRUDU</name>
<keyword evidence="3" id="KW-1185">Reference proteome</keyword>
<gene>
    <name evidence="2" type="ORF">L3X38_044361</name>
</gene>
<sequence length="171" mass="19477">MLDSCYFFLEAGINDLIDRSLISISQDMRFKKLREASSGGRIVEMQSVEWTEMHDLVQEMGRAIARKQGSRLFNANDVYQALTNNQKDGDVQAIYLDLFEIERLHLEHVNFRPSPSLQAGPGKRQEQARVHLQRDQPSPGKLRVPRARAGPRANFDWARARVGADVVLRSS</sequence>
<feature type="region of interest" description="Disordered" evidence="1">
    <location>
        <begin position="112"/>
        <end position="149"/>
    </location>
</feature>
<evidence type="ECO:0000313" key="3">
    <source>
        <dbReference type="Proteomes" id="UP001054821"/>
    </source>
</evidence>
<proteinExistence type="predicted"/>
<accession>A0AAD4UYG9</accession>
<organism evidence="2 3">
    <name type="scientific">Prunus dulcis</name>
    <name type="common">Almond</name>
    <name type="synonym">Amygdalus dulcis</name>
    <dbReference type="NCBI Taxonomy" id="3755"/>
    <lineage>
        <taxon>Eukaryota</taxon>
        <taxon>Viridiplantae</taxon>
        <taxon>Streptophyta</taxon>
        <taxon>Embryophyta</taxon>
        <taxon>Tracheophyta</taxon>
        <taxon>Spermatophyta</taxon>
        <taxon>Magnoliopsida</taxon>
        <taxon>eudicotyledons</taxon>
        <taxon>Gunneridae</taxon>
        <taxon>Pentapetalae</taxon>
        <taxon>rosids</taxon>
        <taxon>fabids</taxon>
        <taxon>Rosales</taxon>
        <taxon>Rosaceae</taxon>
        <taxon>Amygdaloideae</taxon>
        <taxon>Amygdaleae</taxon>
        <taxon>Prunus</taxon>
    </lineage>
</organism>